<feature type="transmembrane region" description="Helical" evidence="1">
    <location>
        <begin position="50"/>
        <end position="71"/>
    </location>
</feature>
<gene>
    <name evidence="2" type="ORF">SAMN05216362_11125</name>
</gene>
<evidence type="ECO:0000313" key="2">
    <source>
        <dbReference type="EMBL" id="SEQ32677.1"/>
    </source>
</evidence>
<dbReference type="EMBL" id="FOES01000011">
    <property type="protein sequence ID" value="SEQ32677.1"/>
    <property type="molecule type" value="Genomic_DNA"/>
</dbReference>
<keyword evidence="3" id="KW-1185">Reference proteome</keyword>
<organism evidence="2 3">
    <name type="scientific">Piscibacillus halophilus</name>
    <dbReference type="NCBI Taxonomy" id="571933"/>
    <lineage>
        <taxon>Bacteria</taxon>
        <taxon>Bacillati</taxon>
        <taxon>Bacillota</taxon>
        <taxon>Bacilli</taxon>
        <taxon>Bacillales</taxon>
        <taxon>Bacillaceae</taxon>
        <taxon>Piscibacillus</taxon>
    </lineage>
</organism>
<keyword evidence="1" id="KW-1133">Transmembrane helix</keyword>
<evidence type="ECO:0000313" key="3">
    <source>
        <dbReference type="Proteomes" id="UP000199427"/>
    </source>
</evidence>
<evidence type="ECO:0000256" key="1">
    <source>
        <dbReference type="SAM" id="Phobius"/>
    </source>
</evidence>
<keyword evidence="1" id="KW-0812">Transmembrane</keyword>
<name>A0A1H9F467_9BACI</name>
<accession>A0A1H9F467</accession>
<protein>
    <submittedName>
        <fullName evidence="2">Uncharacterized protein</fullName>
    </submittedName>
</protein>
<dbReference type="AlphaFoldDB" id="A0A1H9F467"/>
<sequence length="82" mass="10040">MVRLFSITYLWKIILIMSNLIYNLINSIFSWERGRLSKKRREPKDRKDRSWIADVLLFFPELIVFLIRGLIRGLMSLFKWYT</sequence>
<feature type="transmembrane region" description="Helical" evidence="1">
    <location>
        <begin position="6"/>
        <end position="29"/>
    </location>
</feature>
<proteinExistence type="predicted"/>
<reference evidence="2 3" key="1">
    <citation type="submission" date="2016-10" db="EMBL/GenBank/DDBJ databases">
        <authorList>
            <person name="de Groot N.N."/>
        </authorList>
    </citation>
    <scope>NUCLEOTIDE SEQUENCE [LARGE SCALE GENOMIC DNA]</scope>
    <source>
        <strain evidence="2 3">DSM 21633</strain>
    </source>
</reference>
<dbReference type="Proteomes" id="UP000199427">
    <property type="component" value="Unassembled WGS sequence"/>
</dbReference>
<keyword evidence="1" id="KW-0472">Membrane</keyword>